<dbReference type="Pfam" id="PF00023">
    <property type="entry name" value="Ank"/>
    <property type="match status" value="1"/>
</dbReference>
<dbReference type="PANTHER" id="PTHR24173:SF40">
    <property type="entry name" value="AGAP006757-PA"/>
    <property type="match status" value="1"/>
</dbReference>
<sequence>MEQSKAILNQALLCSYGNGQAQPRKSRDSIIPGLVPLFFTFISTPRGAASHYQSSPPYFCARGLFLELILVNKLAANGKTEGSDNGKTARHHHNLQDRQGKTLLIYSCIKGQLNTVEELAADHNIDPNIPDNEGNTALIHASAAGHAKVVQVLVDRFPKIKIDQVNKLGQSALMKSAIQGRTNCAKILLRAGADPYKRDFGRQFCALEWAEYVGRTECAQTIAHFMLEPGHKVPDKKLSTASDNLKQVACLVAIPLIGGDMPVIARPRVRSAPPIPAVKITPSDGKFVLNNHKKAARSVSRPTSSLA</sequence>
<keyword evidence="2 3" id="KW-0040">ANK repeat</keyword>
<protein>
    <submittedName>
        <fullName evidence="4">(pine wood nematode) hypothetical protein</fullName>
    </submittedName>
</protein>
<dbReference type="PROSITE" id="PS50088">
    <property type="entry name" value="ANK_REPEAT"/>
    <property type="match status" value="1"/>
</dbReference>
<dbReference type="SUPFAM" id="SSF48403">
    <property type="entry name" value="Ankyrin repeat"/>
    <property type="match status" value="1"/>
</dbReference>
<reference evidence="4" key="1">
    <citation type="submission" date="2020-09" db="EMBL/GenBank/DDBJ databases">
        <authorList>
            <person name="Kikuchi T."/>
        </authorList>
    </citation>
    <scope>NUCLEOTIDE SEQUENCE</scope>
    <source>
        <strain evidence="4">Ka4C1</strain>
    </source>
</reference>
<dbReference type="EMBL" id="CAJFCV020000001">
    <property type="protein sequence ID" value="CAG9084407.1"/>
    <property type="molecule type" value="Genomic_DNA"/>
</dbReference>
<dbReference type="Proteomes" id="UP000582659">
    <property type="component" value="Unassembled WGS sequence"/>
</dbReference>
<name>A0A7I8XBM6_BURXY</name>
<dbReference type="SMR" id="A0A7I8XBM6"/>
<evidence type="ECO:0000256" key="1">
    <source>
        <dbReference type="ARBA" id="ARBA00022737"/>
    </source>
</evidence>
<comment type="caution">
    <text evidence="4">The sequence shown here is derived from an EMBL/GenBank/DDBJ whole genome shotgun (WGS) entry which is preliminary data.</text>
</comment>
<dbReference type="Gene3D" id="1.25.40.20">
    <property type="entry name" value="Ankyrin repeat-containing domain"/>
    <property type="match status" value="1"/>
</dbReference>
<dbReference type="InterPro" id="IPR002110">
    <property type="entry name" value="Ankyrin_rpt"/>
</dbReference>
<evidence type="ECO:0000313" key="5">
    <source>
        <dbReference type="Proteomes" id="UP000659654"/>
    </source>
</evidence>
<accession>A0A7I8XBM6</accession>
<evidence type="ECO:0000313" key="4">
    <source>
        <dbReference type="EMBL" id="CAD5209395.1"/>
    </source>
</evidence>
<keyword evidence="1" id="KW-0677">Repeat</keyword>
<organism evidence="4 5">
    <name type="scientific">Bursaphelenchus xylophilus</name>
    <name type="common">Pinewood nematode worm</name>
    <name type="synonym">Aphelenchoides xylophilus</name>
    <dbReference type="NCBI Taxonomy" id="6326"/>
    <lineage>
        <taxon>Eukaryota</taxon>
        <taxon>Metazoa</taxon>
        <taxon>Ecdysozoa</taxon>
        <taxon>Nematoda</taxon>
        <taxon>Chromadorea</taxon>
        <taxon>Rhabditida</taxon>
        <taxon>Tylenchina</taxon>
        <taxon>Tylenchomorpha</taxon>
        <taxon>Aphelenchoidea</taxon>
        <taxon>Aphelenchoididae</taxon>
        <taxon>Bursaphelenchus</taxon>
    </lineage>
</organism>
<gene>
    <name evidence="4" type="ORF">BXYJ_LOCUS1421</name>
</gene>
<keyword evidence="5" id="KW-1185">Reference proteome</keyword>
<dbReference type="AlphaFoldDB" id="A0A7I8XBM6"/>
<dbReference type="PANTHER" id="PTHR24173">
    <property type="entry name" value="ANKYRIN REPEAT CONTAINING"/>
    <property type="match status" value="1"/>
</dbReference>
<evidence type="ECO:0000256" key="2">
    <source>
        <dbReference type="ARBA" id="ARBA00023043"/>
    </source>
</evidence>
<dbReference type="InterPro" id="IPR036770">
    <property type="entry name" value="Ankyrin_rpt-contain_sf"/>
</dbReference>
<dbReference type="SMART" id="SM00248">
    <property type="entry name" value="ANK"/>
    <property type="match status" value="3"/>
</dbReference>
<dbReference type="OrthoDB" id="10057496at2759"/>
<dbReference type="Proteomes" id="UP000659654">
    <property type="component" value="Unassembled WGS sequence"/>
</dbReference>
<evidence type="ECO:0000256" key="3">
    <source>
        <dbReference type="PROSITE-ProRule" id="PRU00023"/>
    </source>
</evidence>
<dbReference type="EMBL" id="CAJFDI010000001">
    <property type="protein sequence ID" value="CAD5209395.1"/>
    <property type="molecule type" value="Genomic_DNA"/>
</dbReference>
<feature type="repeat" description="ANK" evidence="3">
    <location>
        <begin position="168"/>
        <end position="200"/>
    </location>
</feature>
<dbReference type="Pfam" id="PF12796">
    <property type="entry name" value="Ank_2"/>
    <property type="match status" value="1"/>
</dbReference>
<proteinExistence type="predicted"/>